<keyword evidence="2" id="KW-0472">Membrane</keyword>
<dbReference type="GeneID" id="22915438"/>
<proteinExistence type="predicted"/>
<dbReference type="RefSeq" id="XP_011132945.1">
    <property type="nucleotide sequence ID" value="XM_011134643.1"/>
</dbReference>
<dbReference type="AlphaFoldDB" id="A0A023AYV6"/>
<feature type="region of interest" description="Disordered" evidence="1">
    <location>
        <begin position="161"/>
        <end position="201"/>
    </location>
</feature>
<feature type="transmembrane region" description="Helical" evidence="2">
    <location>
        <begin position="51"/>
        <end position="73"/>
    </location>
</feature>
<keyword evidence="2 3" id="KW-0812">Transmembrane</keyword>
<dbReference type="Proteomes" id="UP000019763">
    <property type="component" value="Unassembled WGS sequence"/>
</dbReference>
<comment type="caution">
    <text evidence="3">The sequence shown here is derived from an EMBL/GenBank/DDBJ whole genome shotgun (WGS) entry which is preliminary data.</text>
</comment>
<evidence type="ECO:0000256" key="2">
    <source>
        <dbReference type="SAM" id="Phobius"/>
    </source>
</evidence>
<feature type="compositionally biased region" description="Basic and acidic residues" evidence="1">
    <location>
        <begin position="489"/>
        <end position="503"/>
    </location>
</feature>
<feature type="region of interest" description="Disordered" evidence="1">
    <location>
        <begin position="488"/>
        <end position="515"/>
    </location>
</feature>
<evidence type="ECO:0000256" key="1">
    <source>
        <dbReference type="SAM" id="MobiDB-lite"/>
    </source>
</evidence>
<name>A0A023AYV6_GRENI</name>
<feature type="region of interest" description="Disordered" evidence="1">
    <location>
        <begin position="236"/>
        <end position="277"/>
    </location>
</feature>
<dbReference type="EMBL" id="AFNH02001171">
    <property type="protein sequence ID" value="EZG43857.1"/>
    <property type="molecule type" value="Genomic_DNA"/>
</dbReference>
<evidence type="ECO:0000313" key="3">
    <source>
        <dbReference type="EMBL" id="EZG43857.1"/>
    </source>
</evidence>
<sequence>MTYRLTAARHFRRPDVGREVAERSGDEISFETVSDSPEDGRPWYWAIAKGAAFFLVPFTFLLAVVCAGVNVAFEAAQVFKQNGCGKQVLQSRTFLMLESILTLPFRAVCRWSRAIENDGVLDDKSSSLDEVHMSTDLQSNDISSRGQVSVLISDCSDTEFRTRTRRPRQMEAESGQGITTTAKVKAARSTRAKSGQEVATGMPMKSVTTKTEQVIAAAGHDVPPEETEIHEGNAHETVPREAGSHGSKPPQGPTNGAVANSNPDPPHSKYSTALQEQLARRARTLDQARGMLNNWGGWCLPRRLASRVGQASRQQLQRRPSQLEEMTVETMLHPESMDGLRAEPIREPHVHESEEPELMGEYRGTKIGVSRPVKSPVAVPSKADIGYTPGPATDRSEEEPIILVEAQREGEFPSGRASRWRQRFSSEALGRLGERLWRKSPDRAHPNGHVAYAEAIAKKHPRAHFSVEPHAELDEAERVALSKAVTRTDVTKSYEQTRSKALKEGPCVPRSNEPT</sequence>
<feature type="compositionally biased region" description="Polar residues" evidence="1">
    <location>
        <begin position="253"/>
        <end position="262"/>
    </location>
</feature>
<dbReference type="VEuPathDB" id="CryptoDB:GNI_156970"/>
<keyword evidence="2" id="KW-1133">Transmembrane helix</keyword>
<protein>
    <submittedName>
        <fullName evidence="3">Transmembrane protein</fullName>
    </submittedName>
</protein>
<accession>A0A023AYV6</accession>
<evidence type="ECO:0000313" key="4">
    <source>
        <dbReference type="Proteomes" id="UP000019763"/>
    </source>
</evidence>
<gene>
    <name evidence="3" type="ORF">GNI_156970</name>
</gene>
<reference evidence="3" key="1">
    <citation type="submission" date="2013-12" db="EMBL/GenBank/DDBJ databases">
        <authorList>
            <person name="Omoto C.K."/>
            <person name="Sibley D."/>
            <person name="Venepally P."/>
            <person name="Hadjithomas M."/>
            <person name="Karamycheva S."/>
            <person name="Brunk B."/>
            <person name="Roos D."/>
            <person name="Caler E."/>
            <person name="Lorenzi H."/>
        </authorList>
    </citation>
    <scope>NUCLEOTIDE SEQUENCE</scope>
</reference>
<organism evidence="3 4">
    <name type="scientific">Gregarina niphandrodes</name>
    <name type="common">Septate eugregarine</name>
    <dbReference type="NCBI Taxonomy" id="110365"/>
    <lineage>
        <taxon>Eukaryota</taxon>
        <taxon>Sar</taxon>
        <taxon>Alveolata</taxon>
        <taxon>Apicomplexa</taxon>
        <taxon>Conoidasida</taxon>
        <taxon>Gregarinasina</taxon>
        <taxon>Eugregarinorida</taxon>
        <taxon>Gregarinidae</taxon>
        <taxon>Gregarina</taxon>
    </lineage>
</organism>
<keyword evidence="4" id="KW-1185">Reference proteome</keyword>